<dbReference type="EMBL" id="AXCV01000019">
    <property type="protein sequence ID" value="KGO32445.1"/>
    <property type="molecule type" value="Genomic_DNA"/>
</dbReference>
<evidence type="ECO:0000313" key="3">
    <source>
        <dbReference type="Proteomes" id="UP000030023"/>
    </source>
</evidence>
<protein>
    <recommendedName>
        <fullName evidence="1">HTH cro/C1-type domain-containing protein</fullName>
    </recommendedName>
</protein>
<dbReference type="InterPro" id="IPR010057">
    <property type="entry name" value="Transcription_activator_Rgg_C"/>
</dbReference>
<gene>
    <name evidence="2" type="ORF">Q757_00985</name>
</gene>
<evidence type="ECO:0000259" key="1">
    <source>
        <dbReference type="PROSITE" id="PS50943"/>
    </source>
</evidence>
<dbReference type="NCBIfam" id="TIGR01716">
    <property type="entry name" value="RGG_Cterm"/>
    <property type="match status" value="1"/>
</dbReference>
<dbReference type="Pfam" id="PF21259">
    <property type="entry name" value="Rgg_C"/>
    <property type="match status" value="1"/>
</dbReference>
<dbReference type="Proteomes" id="UP000030023">
    <property type="component" value="Unassembled WGS sequence"/>
</dbReference>
<organism evidence="2 3">
    <name type="scientific">Oenococcus alcoholitolerans</name>
    <dbReference type="NCBI Taxonomy" id="931074"/>
    <lineage>
        <taxon>Bacteria</taxon>
        <taxon>Bacillati</taxon>
        <taxon>Bacillota</taxon>
        <taxon>Bacilli</taxon>
        <taxon>Lactobacillales</taxon>
        <taxon>Lactobacillaceae</taxon>
        <taxon>Oenococcus</taxon>
    </lineage>
</organism>
<keyword evidence="3" id="KW-1185">Reference proteome</keyword>
<name>A0ABR4XT49_9LACO</name>
<evidence type="ECO:0000313" key="2">
    <source>
        <dbReference type="EMBL" id="KGO32445.1"/>
    </source>
</evidence>
<dbReference type="PROSITE" id="PS50943">
    <property type="entry name" value="HTH_CROC1"/>
    <property type="match status" value="1"/>
</dbReference>
<dbReference type="PANTHER" id="PTHR37038:SF12">
    <property type="entry name" value="TRANSCRIPTIONAL REGULATOR"/>
    <property type="match status" value="1"/>
</dbReference>
<dbReference type="InterPro" id="IPR011990">
    <property type="entry name" value="TPR-like_helical_dom_sf"/>
</dbReference>
<dbReference type="InterPro" id="IPR001387">
    <property type="entry name" value="Cro/C1-type_HTH"/>
</dbReference>
<reference evidence="2 3" key="1">
    <citation type="journal article" date="2014" name="Antonie Van Leeuwenhoek">
        <title>Oenococcus alcoholitolerans sp. nov., a lactic acid bacteria isolated from cachaca and ethanol fermentation processes.</title>
        <authorList>
            <person name="Badotti F."/>
            <person name="Moreira A.P."/>
            <person name="Tonon L.A."/>
            <person name="de Lucena B.T."/>
            <person name="Gomes Fde C."/>
            <person name="Kruger R."/>
            <person name="Thompson C.C."/>
            <person name="de Morais M.A.Jr."/>
            <person name="Rosa C.A."/>
            <person name="Thompson F.L."/>
        </authorList>
    </citation>
    <scope>NUCLEOTIDE SEQUENCE [LARGE SCALE GENOMIC DNA]</scope>
    <source>
        <strain evidence="2 3">UFRJ-M7.2.18</strain>
    </source>
</reference>
<feature type="domain" description="HTH cro/C1-type" evidence="1">
    <location>
        <begin position="8"/>
        <end position="61"/>
    </location>
</feature>
<dbReference type="Gene3D" id="1.25.40.10">
    <property type="entry name" value="Tetratricopeptide repeat domain"/>
    <property type="match status" value="1"/>
</dbReference>
<dbReference type="SMART" id="SM00530">
    <property type="entry name" value="HTH_XRE"/>
    <property type="match status" value="1"/>
</dbReference>
<comment type="caution">
    <text evidence="2">The sequence shown here is derived from an EMBL/GenBank/DDBJ whole genome shotgun (WGS) entry which is preliminary data.</text>
</comment>
<dbReference type="CDD" id="cd00093">
    <property type="entry name" value="HTH_XRE"/>
    <property type="match status" value="1"/>
</dbReference>
<proteinExistence type="predicted"/>
<dbReference type="InterPro" id="IPR053163">
    <property type="entry name" value="HTH-type_regulator_Rgg"/>
</dbReference>
<dbReference type="SUPFAM" id="SSF47413">
    <property type="entry name" value="lambda repressor-like DNA-binding domains"/>
    <property type="match status" value="1"/>
</dbReference>
<dbReference type="Pfam" id="PF01381">
    <property type="entry name" value="HTH_3"/>
    <property type="match status" value="1"/>
</dbReference>
<accession>A0ABR4XT49</accession>
<dbReference type="InterPro" id="IPR010982">
    <property type="entry name" value="Lambda_DNA-bd_dom_sf"/>
</dbReference>
<dbReference type="PANTHER" id="PTHR37038">
    <property type="entry name" value="TRANSCRIPTIONAL REGULATOR-RELATED"/>
    <property type="match status" value="1"/>
</dbReference>
<sequence>MKDFGEIISDFRENKGMSQAALARGILSNAQLSKFERGVSSLTVEKFYLLLDRLSITPNEFAQALDDEQLGYQRDLLQRISKAVITENMAQAKLVKADAYAHYQEDPTIYNQLFLIMMKSMIHDLDGDEPTKEELALLSDYLFKVEEWTGL</sequence>